<evidence type="ECO:0000256" key="2">
    <source>
        <dbReference type="SAM" id="SignalP"/>
    </source>
</evidence>
<feature type="chain" id="PRO_5012151002" evidence="2">
    <location>
        <begin position="25"/>
        <end position="370"/>
    </location>
</feature>
<dbReference type="NCBIfam" id="TIGR01730">
    <property type="entry name" value="RND_mfp"/>
    <property type="match status" value="1"/>
</dbReference>
<dbReference type="InterPro" id="IPR006143">
    <property type="entry name" value="RND_pump_MFP"/>
</dbReference>
<evidence type="ECO:0000313" key="4">
    <source>
        <dbReference type="Proteomes" id="UP000197468"/>
    </source>
</evidence>
<dbReference type="Gene3D" id="2.40.420.20">
    <property type="match status" value="1"/>
</dbReference>
<evidence type="ECO:0000313" key="3">
    <source>
        <dbReference type="EMBL" id="OWQ84781.1"/>
    </source>
</evidence>
<dbReference type="GO" id="GO:0015562">
    <property type="term" value="F:efflux transmembrane transporter activity"/>
    <property type="evidence" value="ECO:0007669"/>
    <property type="project" value="TreeGrafter"/>
</dbReference>
<dbReference type="OrthoDB" id="5502471at2"/>
<dbReference type="PANTHER" id="PTHR30469">
    <property type="entry name" value="MULTIDRUG RESISTANCE PROTEIN MDTA"/>
    <property type="match status" value="1"/>
</dbReference>
<keyword evidence="4" id="KW-1185">Reference proteome</keyword>
<evidence type="ECO:0000256" key="1">
    <source>
        <dbReference type="ARBA" id="ARBA00009477"/>
    </source>
</evidence>
<comment type="caution">
    <text evidence="3">The sequence shown here is derived from an EMBL/GenBank/DDBJ whole genome shotgun (WGS) entry which is preliminary data.</text>
</comment>
<dbReference type="RefSeq" id="WP_088387523.1">
    <property type="nucleotide sequence ID" value="NZ_NIOF01000015.1"/>
</dbReference>
<comment type="similarity">
    <text evidence="1">Belongs to the membrane fusion protein (MFP) (TC 8.A.1) family.</text>
</comment>
<keyword evidence="2" id="KW-0732">Signal</keyword>
<dbReference type="Proteomes" id="UP000197468">
    <property type="component" value="Unassembled WGS sequence"/>
</dbReference>
<dbReference type="EMBL" id="NIOF01000015">
    <property type="protein sequence ID" value="OWQ84781.1"/>
    <property type="molecule type" value="Genomic_DNA"/>
</dbReference>
<accession>A0A246IX45</accession>
<gene>
    <name evidence="3" type="ORF">CDN99_23925</name>
</gene>
<name>A0A246IX45_9BURK</name>
<dbReference type="PANTHER" id="PTHR30469:SF15">
    <property type="entry name" value="HLYD FAMILY OF SECRETION PROTEINS"/>
    <property type="match status" value="1"/>
</dbReference>
<reference evidence="3 4" key="1">
    <citation type="journal article" date="2008" name="Int. J. Syst. Evol. Microbiol.">
        <title>Description of Roseateles aquatilis sp. nov. and Roseateles terrae sp. nov., in the class Betaproteobacteria, and emended description of the genus Roseateles.</title>
        <authorList>
            <person name="Gomila M."/>
            <person name="Bowien B."/>
            <person name="Falsen E."/>
            <person name="Moore E.R."/>
            <person name="Lalucat J."/>
        </authorList>
    </citation>
    <scope>NUCLEOTIDE SEQUENCE [LARGE SCALE GENOMIC DNA]</scope>
    <source>
        <strain evidence="3 4">CCUG 48205</strain>
    </source>
</reference>
<dbReference type="SUPFAM" id="SSF111369">
    <property type="entry name" value="HlyD-like secretion proteins"/>
    <property type="match status" value="1"/>
</dbReference>
<dbReference type="GO" id="GO:1990281">
    <property type="term" value="C:efflux pump complex"/>
    <property type="evidence" value="ECO:0007669"/>
    <property type="project" value="TreeGrafter"/>
</dbReference>
<proteinExistence type="inferred from homology"/>
<dbReference type="Gene3D" id="2.40.30.170">
    <property type="match status" value="1"/>
</dbReference>
<dbReference type="AlphaFoldDB" id="A0A246IX45"/>
<sequence>MSSSTFTVAAAALLAAMISGCARTSTPAPAPPRPVKVEAIGSGTALLTESFIGTVRARQRSELGFESSGRISAILVDVGDRVRSGQVLARLDEAPALRRLEKAEADRVAAAAALTERATQLRQNESLAKDGIVSPVTLESAQTQHRIAHSQLQAAEAALALARRDLTLSRITAPFDGVIVARNVQPYSDISAGLPVFQIEAGQALEVVAMLPEAVAARMSPGQSARAAVSQSGQVGAALPLKLERISSRNDSGSLVQAIFRIDGAAPTLRSGAMVSLELPGVANRGVSVPAAALLLDAAPGRGKVFVLEQSQLVERSVQLGAGLLPDGRIPVISGLKVGDHVVVAGAAFLSEGQAAVAHASTTLLHGAQP</sequence>
<dbReference type="Gene3D" id="2.40.50.100">
    <property type="match status" value="1"/>
</dbReference>
<feature type="signal peptide" evidence="2">
    <location>
        <begin position="1"/>
        <end position="24"/>
    </location>
</feature>
<organism evidence="3 4">
    <name type="scientific">Roseateles aquatilis</name>
    <dbReference type="NCBI Taxonomy" id="431061"/>
    <lineage>
        <taxon>Bacteria</taxon>
        <taxon>Pseudomonadati</taxon>
        <taxon>Pseudomonadota</taxon>
        <taxon>Betaproteobacteria</taxon>
        <taxon>Burkholderiales</taxon>
        <taxon>Sphaerotilaceae</taxon>
        <taxon>Roseateles</taxon>
    </lineage>
</organism>
<protein>
    <submittedName>
        <fullName evidence="3">Uncharacterized protein</fullName>
    </submittedName>
</protein>
<dbReference type="Gene3D" id="1.10.287.470">
    <property type="entry name" value="Helix hairpin bin"/>
    <property type="match status" value="1"/>
</dbReference>